<dbReference type="SUPFAM" id="SSF53335">
    <property type="entry name" value="S-adenosyl-L-methionine-dependent methyltransferases"/>
    <property type="match status" value="1"/>
</dbReference>
<evidence type="ECO:0000313" key="2">
    <source>
        <dbReference type="EMBL" id="MEW9855214.1"/>
    </source>
</evidence>
<dbReference type="PANTHER" id="PTHR34203">
    <property type="entry name" value="METHYLTRANSFERASE, FKBM FAMILY PROTEIN"/>
    <property type="match status" value="1"/>
</dbReference>
<protein>
    <submittedName>
        <fullName evidence="2">FkbM family methyltransferase</fullName>
    </submittedName>
</protein>
<dbReference type="InterPro" id="IPR029063">
    <property type="entry name" value="SAM-dependent_MTases_sf"/>
</dbReference>
<sequence>MAAKVRGLGRVVGDRYAMMLFSLLRKRAEREPDFRGIVVPIDDLIGHNLIATGRFESTQIDAVYTLLANPTLAGRAQSGRFVDVGANIGLYSLAFSSHFLSTLAIEANPHTFLVLKANLALRHKDEVTAVCVGASNTTAEAEIHVPLNGNLGWATLNAAHHKIPTQSLPVIVRPLDDIIKENRGPRVELLKIDVEGHEPKVFEGASRTLNVDGPIVMFEVLDADAGERCSQILRDCGYSHFYTFRRDWPTGSNKFNRMWRGWRSGLPVLIEALRPGSMHKAPLVCAAKSPIA</sequence>
<keyword evidence="2" id="KW-0489">Methyltransferase</keyword>
<reference evidence="2 3" key="1">
    <citation type="submission" date="2024-06" db="EMBL/GenBank/DDBJ databases">
        <title>Novosphingobium rhizovicinus M1R2S20.</title>
        <authorList>
            <person name="Sun J.-Q."/>
        </authorList>
    </citation>
    <scope>NUCLEOTIDE SEQUENCE [LARGE SCALE GENOMIC DNA]</scope>
    <source>
        <strain evidence="2 3">M1R2S20</strain>
    </source>
</reference>
<gene>
    <name evidence="2" type="ORF">ABUH87_08500</name>
</gene>
<accession>A0ABV3RAW0</accession>
<proteinExistence type="predicted"/>
<dbReference type="GO" id="GO:0008168">
    <property type="term" value="F:methyltransferase activity"/>
    <property type="evidence" value="ECO:0007669"/>
    <property type="project" value="UniProtKB-KW"/>
</dbReference>
<dbReference type="Proteomes" id="UP001556118">
    <property type="component" value="Unassembled WGS sequence"/>
</dbReference>
<keyword evidence="3" id="KW-1185">Reference proteome</keyword>
<dbReference type="RefSeq" id="WP_367772484.1">
    <property type="nucleotide sequence ID" value="NZ_JBFNXR010000028.1"/>
</dbReference>
<dbReference type="InterPro" id="IPR006342">
    <property type="entry name" value="FkbM_mtfrase"/>
</dbReference>
<feature type="domain" description="Methyltransferase FkbM" evidence="1">
    <location>
        <begin position="83"/>
        <end position="238"/>
    </location>
</feature>
<evidence type="ECO:0000313" key="3">
    <source>
        <dbReference type="Proteomes" id="UP001556118"/>
    </source>
</evidence>
<dbReference type="GO" id="GO:0032259">
    <property type="term" value="P:methylation"/>
    <property type="evidence" value="ECO:0007669"/>
    <property type="project" value="UniProtKB-KW"/>
</dbReference>
<organism evidence="2 3">
    <name type="scientific">Novosphingobium rhizovicinum</name>
    <dbReference type="NCBI Taxonomy" id="3228928"/>
    <lineage>
        <taxon>Bacteria</taxon>
        <taxon>Pseudomonadati</taxon>
        <taxon>Pseudomonadota</taxon>
        <taxon>Alphaproteobacteria</taxon>
        <taxon>Sphingomonadales</taxon>
        <taxon>Sphingomonadaceae</taxon>
        <taxon>Novosphingobium</taxon>
    </lineage>
</organism>
<comment type="caution">
    <text evidence="2">The sequence shown here is derived from an EMBL/GenBank/DDBJ whole genome shotgun (WGS) entry which is preliminary data.</text>
</comment>
<name>A0ABV3RAW0_9SPHN</name>
<evidence type="ECO:0000259" key="1">
    <source>
        <dbReference type="Pfam" id="PF05050"/>
    </source>
</evidence>
<dbReference type="Gene3D" id="3.40.50.150">
    <property type="entry name" value="Vaccinia Virus protein VP39"/>
    <property type="match status" value="1"/>
</dbReference>
<dbReference type="EMBL" id="JBFNXR010000028">
    <property type="protein sequence ID" value="MEW9855214.1"/>
    <property type="molecule type" value="Genomic_DNA"/>
</dbReference>
<dbReference type="PANTHER" id="PTHR34203:SF15">
    <property type="entry name" value="SLL1173 PROTEIN"/>
    <property type="match status" value="1"/>
</dbReference>
<dbReference type="InterPro" id="IPR052514">
    <property type="entry name" value="SAM-dependent_MTase"/>
</dbReference>
<dbReference type="NCBIfam" id="TIGR01444">
    <property type="entry name" value="fkbM_fam"/>
    <property type="match status" value="1"/>
</dbReference>
<dbReference type="Pfam" id="PF05050">
    <property type="entry name" value="Methyltransf_21"/>
    <property type="match status" value="1"/>
</dbReference>
<keyword evidence="2" id="KW-0808">Transferase</keyword>